<evidence type="ECO:0000259" key="8">
    <source>
        <dbReference type="Pfam" id="PF21478"/>
    </source>
</evidence>
<dbReference type="PANTHER" id="PTHR11773">
    <property type="entry name" value="GLYCINE DEHYDROGENASE, DECARBOXYLATING"/>
    <property type="match status" value="1"/>
</dbReference>
<dbReference type="HAMAP" id="MF_00713">
    <property type="entry name" value="GcvPB"/>
    <property type="match status" value="1"/>
</dbReference>
<dbReference type="GO" id="GO:0019464">
    <property type="term" value="P:glycine decarboxylation via glycine cleavage system"/>
    <property type="evidence" value="ECO:0007669"/>
    <property type="project" value="UniProtKB-UniRule"/>
</dbReference>
<dbReference type="EC" id="1.4.4.2" evidence="5"/>
<gene>
    <name evidence="5" type="primary">gcvPB</name>
    <name evidence="9" type="ordered locus">Plut_0127</name>
</gene>
<name>Q3B6L4_CHLL3</name>
<evidence type="ECO:0000256" key="5">
    <source>
        <dbReference type="HAMAP-Rule" id="MF_00713"/>
    </source>
</evidence>
<dbReference type="AlphaFoldDB" id="Q3B6L4"/>
<dbReference type="GO" id="GO:0004375">
    <property type="term" value="F:glycine dehydrogenase (decarboxylating) activity"/>
    <property type="evidence" value="ECO:0007669"/>
    <property type="project" value="UniProtKB-EC"/>
</dbReference>
<dbReference type="Pfam" id="PF00266">
    <property type="entry name" value="Aminotran_5"/>
    <property type="match status" value="1"/>
</dbReference>
<comment type="similarity">
    <text evidence="5">Belongs to the GcvP family. C-terminal subunit subfamily.</text>
</comment>
<dbReference type="STRING" id="319225.Plut_0127"/>
<evidence type="ECO:0000256" key="1">
    <source>
        <dbReference type="ARBA" id="ARBA00003788"/>
    </source>
</evidence>
<dbReference type="InterPro" id="IPR049316">
    <property type="entry name" value="GDC-P_C"/>
</dbReference>
<keyword evidence="10" id="KW-1185">Reference proteome</keyword>
<dbReference type="InterPro" id="IPR015421">
    <property type="entry name" value="PyrdxlP-dep_Trfase_major"/>
</dbReference>
<evidence type="ECO:0000313" key="9">
    <source>
        <dbReference type="EMBL" id="ABB23017.1"/>
    </source>
</evidence>
<proteinExistence type="inferred from homology"/>
<dbReference type="InterPro" id="IPR015422">
    <property type="entry name" value="PyrdxlP-dep_Trfase_small"/>
</dbReference>
<dbReference type="HOGENOM" id="CLU_004620_5_0_10"/>
<evidence type="ECO:0000259" key="7">
    <source>
        <dbReference type="Pfam" id="PF00266"/>
    </source>
</evidence>
<dbReference type="SUPFAM" id="SSF53383">
    <property type="entry name" value="PLP-dependent transferases"/>
    <property type="match status" value="1"/>
</dbReference>
<dbReference type="GO" id="GO:0030170">
    <property type="term" value="F:pyridoxal phosphate binding"/>
    <property type="evidence" value="ECO:0007669"/>
    <property type="project" value="TreeGrafter"/>
</dbReference>
<feature type="domain" description="Glycine dehydrogenase C-terminal" evidence="8">
    <location>
        <begin position="376"/>
        <end position="478"/>
    </location>
</feature>
<evidence type="ECO:0000256" key="4">
    <source>
        <dbReference type="ARBA" id="ARBA00049026"/>
    </source>
</evidence>
<dbReference type="NCBIfam" id="NF003346">
    <property type="entry name" value="PRK04366.1"/>
    <property type="match status" value="1"/>
</dbReference>
<protein>
    <recommendedName>
        <fullName evidence="5">Probable glycine dehydrogenase (decarboxylating) subunit 2</fullName>
        <ecNumber evidence="5">1.4.4.2</ecNumber>
    </recommendedName>
    <alternativeName>
        <fullName evidence="5">Glycine cleavage system P-protein subunit 2</fullName>
    </alternativeName>
    <alternativeName>
        <fullName evidence="5">Glycine decarboxylase subunit 2</fullName>
    </alternativeName>
    <alternativeName>
        <fullName evidence="5">Glycine dehydrogenase (aminomethyl-transferring) subunit 2</fullName>
    </alternativeName>
</protein>
<comment type="cofactor">
    <cofactor evidence="5">
        <name>pyridoxal 5'-phosphate</name>
        <dbReference type="ChEBI" id="CHEBI:597326"/>
    </cofactor>
</comment>
<dbReference type="eggNOG" id="COG1003">
    <property type="taxonomic scope" value="Bacteria"/>
</dbReference>
<evidence type="ECO:0000256" key="3">
    <source>
        <dbReference type="ARBA" id="ARBA00023002"/>
    </source>
</evidence>
<comment type="function">
    <text evidence="1 5">The glycine cleavage system catalyzes the degradation of glycine. The P protein binds the alpha-amino group of glycine through its pyridoxal phosphate cofactor; CO(2) is released and the remaining methylamine moiety is then transferred to the lipoamide cofactor of the H protein.</text>
</comment>
<dbReference type="Pfam" id="PF21478">
    <property type="entry name" value="GcvP2_C"/>
    <property type="match status" value="1"/>
</dbReference>
<comment type="subunit">
    <text evidence="5">The glycine cleavage system is composed of four proteins: P, T, L and H. In this organism, the P 'protein' is a heterodimer of two subunits.</text>
</comment>
<organism evidence="9 10">
    <name type="scientific">Chlorobium luteolum (strain DSM 273 / BCRC 81028 / 2530)</name>
    <name type="common">Pelodictyon luteolum</name>
    <dbReference type="NCBI Taxonomy" id="319225"/>
    <lineage>
        <taxon>Bacteria</taxon>
        <taxon>Pseudomonadati</taxon>
        <taxon>Chlorobiota</taxon>
        <taxon>Chlorobiia</taxon>
        <taxon>Chlorobiales</taxon>
        <taxon>Chlorobiaceae</taxon>
        <taxon>Chlorobium/Pelodictyon group</taxon>
        <taxon>Pelodictyon</taxon>
    </lineage>
</organism>
<dbReference type="InterPro" id="IPR000192">
    <property type="entry name" value="Aminotrans_V_dom"/>
</dbReference>
<dbReference type="Gene3D" id="6.20.440.10">
    <property type="match status" value="1"/>
</dbReference>
<dbReference type="FunFam" id="3.40.640.10:FF:000224">
    <property type="entry name" value="Probable glycine dehydrogenase (decarboxylating) subunit 2"/>
    <property type="match status" value="1"/>
</dbReference>
<dbReference type="GO" id="GO:0005960">
    <property type="term" value="C:glycine cleavage complex"/>
    <property type="evidence" value="ECO:0007669"/>
    <property type="project" value="TreeGrafter"/>
</dbReference>
<evidence type="ECO:0000256" key="6">
    <source>
        <dbReference type="SAM" id="MobiDB-lite"/>
    </source>
</evidence>
<feature type="compositionally biased region" description="Basic and acidic residues" evidence="6">
    <location>
        <begin position="1"/>
        <end position="14"/>
    </location>
</feature>
<dbReference type="InterPro" id="IPR015424">
    <property type="entry name" value="PyrdxlP-dep_Trfase"/>
</dbReference>
<sequence>MSAILDKQHTRQRDSSSPSHSITMKEKLIFDFSASGRKGYSFSGKDMPGAAPGSFLPSKFLRKEPAMLPEVPESEVVRHFIRLSNMNYHVDKNMYPLGSCTMKYNPKINDYTCDLPGFSALHPLQPEETAGGALQLMYELSLMLAEIAGMKAVTLQPAAGAHGELTGILLIKKYHESRGSKRSTLLVVDSAHGTNPASAALAGYRIVSVKSNEIGRTDLQDLEAKLDGEVAALMLTNPNTIGLFEKEIVRISEMVHRNGSLLYMDGANMNALLGIARPGDMGFDVVHYNLHKTFSAPHGGGGPGSGPVGVSEKLVEFLPVPVVEKTEGADGPVYRLVSDRPESIGRMMNFYGNFAVLVRAYTYIRMLGAEGLKRVSENAIINANYLLSRLTGAYELPFPKQVLHEFCLSGDRQKKSHGVKTLDIAKRLLDYGFHAPTIYFPLIVSEALMIEPTETESRETLDLFADALLQIADEAEKSPETVKGAPVTTPVSRLDEAMASRQLNICCI</sequence>
<dbReference type="GO" id="GO:0005829">
    <property type="term" value="C:cytosol"/>
    <property type="evidence" value="ECO:0007669"/>
    <property type="project" value="TreeGrafter"/>
</dbReference>
<feature type="modified residue" description="N6-(pyridoxal phosphate)lysine" evidence="5">
    <location>
        <position position="292"/>
    </location>
</feature>
<dbReference type="EMBL" id="CP000096">
    <property type="protein sequence ID" value="ABB23017.1"/>
    <property type="molecule type" value="Genomic_DNA"/>
</dbReference>
<comment type="catalytic activity">
    <reaction evidence="4 5">
        <text>N(6)-[(R)-lipoyl]-L-lysyl-[glycine-cleavage complex H protein] + glycine + H(+) = N(6)-[(R)-S(8)-aminomethyldihydrolipoyl]-L-lysyl-[glycine-cleavage complex H protein] + CO2</text>
        <dbReference type="Rhea" id="RHEA:24304"/>
        <dbReference type="Rhea" id="RHEA-COMP:10494"/>
        <dbReference type="Rhea" id="RHEA-COMP:10495"/>
        <dbReference type="ChEBI" id="CHEBI:15378"/>
        <dbReference type="ChEBI" id="CHEBI:16526"/>
        <dbReference type="ChEBI" id="CHEBI:57305"/>
        <dbReference type="ChEBI" id="CHEBI:83099"/>
        <dbReference type="ChEBI" id="CHEBI:83143"/>
        <dbReference type="EC" id="1.4.4.2"/>
    </reaction>
</comment>
<dbReference type="Gene3D" id="3.90.1150.10">
    <property type="entry name" value="Aspartate Aminotransferase, domain 1"/>
    <property type="match status" value="1"/>
</dbReference>
<keyword evidence="2 5" id="KW-0663">Pyridoxal phosphate</keyword>
<evidence type="ECO:0000313" key="10">
    <source>
        <dbReference type="Proteomes" id="UP000002709"/>
    </source>
</evidence>
<dbReference type="InterPro" id="IPR020581">
    <property type="entry name" value="GDC_P"/>
</dbReference>
<keyword evidence="3 5" id="KW-0560">Oxidoreductase</keyword>
<feature type="region of interest" description="Disordered" evidence="6">
    <location>
        <begin position="1"/>
        <end position="21"/>
    </location>
</feature>
<dbReference type="Proteomes" id="UP000002709">
    <property type="component" value="Chromosome"/>
</dbReference>
<reference evidence="10" key="1">
    <citation type="submission" date="2005-08" db="EMBL/GenBank/DDBJ databases">
        <title>Complete sequence of Pelodictyon luteolum DSM 273.</title>
        <authorList>
            <consortium name="US DOE Joint Genome Institute"/>
            <person name="Copeland A."/>
            <person name="Lucas S."/>
            <person name="Lapidus A."/>
            <person name="Barry K."/>
            <person name="Detter J.C."/>
            <person name="Glavina T."/>
            <person name="Hammon N."/>
            <person name="Israni S."/>
            <person name="Pitluck S."/>
            <person name="Bryant D."/>
            <person name="Schmutz J."/>
            <person name="Larimer F."/>
            <person name="Land M."/>
            <person name="Kyrpides N."/>
            <person name="Ivanova N."/>
            <person name="Richardson P."/>
        </authorList>
    </citation>
    <scope>NUCLEOTIDE SEQUENCE [LARGE SCALE GENOMIC DNA]</scope>
    <source>
        <strain evidence="10">DSM 273 / BCRC 81028 / 2530</strain>
    </source>
</reference>
<dbReference type="KEGG" id="plt:Plut_0127"/>
<dbReference type="InterPro" id="IPR023012">
    <property type="entry name" value="GcvPB"/>
</dbReference>
<evidence type="ECO:0000256" key="2">
    <source>
        <dbReference type="ARBA" id="ARBA00022898"/>
    </source>
</evidence>
<dbReference type="PANTHER" id="PTHR11773:SF1">
    <property type="entry name" value="GLYCINE DEHYDROGENASE (DECARBOXYLATING), MITOCHONDRIAL"/>
    <property type="match status" value="1"/>
</dbReference>
<dbReference type="FunFam" id="3.90.1150.10:FF:000014">
    <property type="entry name" value="Probable glycine dehydrogenase (decarboxylating) subunit 2"/>
    <property type="match status" value="1"/>
</dbReference>
<dbReference type="GO" id="GO:0016594">
    <property type="term" value="F:glycine binding"/>
    <property type="evidence" value="ECO:0007669"/>
    <property type="project" value="TreeGrafter"/>
</dbReference>
<feature type="domain" description="Aminotransferase class V" evidence="7">
    <location>
        <begin position="176"/>
        <end position="299"/>
    </location>
</feature>
<dbReference type="CDD" id="cd00613">
    <property type="entry name" value="GDC-P"/>
    <property type="match status" value="1"/>
</dbReference>
<accession>Q3B6L4</accession>
<dbReference type="Gene3D" id="3.40.640.10">
    <property type="entry name" value="Type I PLP-dependent aspartate aminotransferase-like (Major domain)"/>
    <property type="match status" value="1"/>
</dbReference>